<sequence length="78" mass="8367">MATDTIILTPVEGSDESSHVSTSAVGSPASFSSMLHSTSANRIIADLKSLNADIENVRTTLNSFPRRISEIIEQLSTF</sequence>
<dbReference type="AlphaFoldDB" id="A0A2G9RBJ9"/>
<name>A0A2G9RBJ9_AQUCT</name>
<feature type="compositionally biased region" description="Polar residues" evidence="1">
    <location>
        <begin position="19"/>
        <end position="30"/>
    </location>
</feature>
<evidence type="ECO:0000313" key="2">
    <source>
        <dbReference type="EMBL" id="PIO25239.1"/>
    </source>
</evidence>
<protein>
    <submittedName>
        <fullName evidence="2">Uncharacterized protein</fullName>
    </submittedName>
</protein>
<proteinExistence type="predicted"/>
<dbReference type="Proteomes" id="UP000228934">
    <property type="component" value="Unassembled WGS sequence"/>
</dbReference>
<evidence type="ECO:0000313" key="3">
    <source>
        <dbReference type="Proteomes" id="UP000228934"/>
    </source>
</evidence>
<reference evidence="3" key="1">
    <citation type="journal article" date="2017" name="Nat. Commun.">
        <title>The North American bullfrog draft genome provides insight into hormonal regulation of long noncoding RNA.</title>
        <authorList>
            <person name="Hammond S.A."/>
            <person name="Warren R.L."/>
            <person name="Vandervalk B.P."/>
            <person name="Kucuk E."/>
            <person name="Khan H."/>
            <person name="Gibb E.A."/>
            <person name="Pandoh P."/>
            <person name="Kirk H."/>
            <person name="Zhao Y."/>
            <person name="Jones M."/>
            <person name="Mungall A.J."/>
            <person name="Coope R."/>
            <person name="Pleasance S."/>
            <person name="Moore R.A."/>
            <person name="Holt R.A."/>
            <person name="Round J.M."/>
            <person name="Ohora S."/>
            <person name="Walle B.V."/>
            <person name="Veldhoen N."/>
            <person name="Helbing C.C."/>
            <person name="Birol I."/>
        </authorList>
    </citation>
    <scope>NUCLEOTIDE SEQUENCE [LARGE SCALE GENOMIC DNA]</scope>
</reference>
<dbReference type="EMBL" id="KV944149">
    <property type="protein sequence ID" value="PIO25239.1"/>
    <property type="molecule type" value="Genomic_DNA"/>
</dbReference>
<keyword evidence="3" id="KW-1185">Reference proteome</keyword>
<evidence type="ECO:0000256" key="1">
    <source>
        <dbReference type="SAM" id="MobiDB-lite"/>
    </source>
</evidence>
<feature type="region of interest" description="Disordered" evidence="1">
    <location>
        <begin position="1"/>
        <end position="30"/>
    </location>
</feature>
<organism evidence="2 3">
    <name type="scientific">Aquarana catesbeiana</name>
    <name type="common">American bullfrog</name>
    <name type="synonym">Rana catesbeiana</name>
    <dbReference type="NCBI Taxonomy" id="8400"/>
    <lineage>
        <taxon>Eukaryota</taxon>
        <taxon>Metazoa</taxon>
        <taxon>Chordata</taxon>
        <taxon>Craniata</taxon>
        <taxon>Vertebrata</taxon>
        <taxon>Euteleostomi</taxon>
        <taxon>Amphibia</taxon>
        <taxon>Batrachia</taxon>
        <taxon>Anura</taxon>
        <taxon>Neobatrachia</taxon>
        <taxon>Ranoidea</taxon>
        <taxon>Ranidae</taxon>
        <taxon>Aquarana</taxon>
    </lineage>
</organism>
<gene>
    <name evidence="2" type="ORF">AB205_0004290</name>
</gene>
<accession>A0A2G9RBJ9</accession>